<feature type="transmembrane region" description="Helical" evidence="6">
    <location>
        <begin position="300"/>
        <end position="329"/>
    </location>
</feature>
<dbReference type="PANTHER" id="PTHR30294:SF29">
    <property type="entry name" value="MULTIDRUG ABC TRANSPORTER PERMEASE YBHS-RELATED"/>
    <property type="match status" value="1"/>
</dbReference>
<keyword evidence="2" id="KW-1003">Cell membrane</keyword>
<organism evidence="8 9">
    <name type="scientific">Actinorhabdospora filicis</name>
    <dbReference type="NCBI Taxonomy" id="1785913"/>
    <lineage>
        <taxon>Bacteria</taxon>
        <taxon>Bacillati</taxon>
        <taxon>Actinomycetota</taxon>
        <taxon>Actinomycetes</taxon>
        <taxon>Micromonosporales</taxon>
        <taxon>Micromonosporaceae</taxon>
        <taxon>Actinorhabdospora</taxon>
    </lineage>
</organism>
<dbReference type="Gene3D" id="3.40.190.10">
    <property type="entry name" value="Periplasmic binding protein-like II"/>
    <property type="match status" value="1"/>
</dbReference>
<evidence type="ECO:0000256" key="6">
    <source>
        <dbReference type="SAM" id="Phobius"/>
    </source>
</evidence>
<name>A0A9W6SQJ4_9ACTN</name>
<gene>
    <name evidence="8" type="ORF">Afil01_52380</name>
</gene>
<dbReference type="PANTHER" id="PTHR30294">
    <property type="entry name" value="MEMBRANE COMPONENT OF ABC TRANSPORTER YHHJ-RELATED"/>
    <property type="match status" value="1"/>
</dbReference>
<comment type="subcellular location">
    <subcellularLocation>
        <location evidence="1">Cell membrane</location>
        <topology evidence="1">Multi-pass membrane protein</topology>
    </subcellularLocation>
</comment>
<feature type="transmembrane region" description="Helical" evidence="6">
    <location>
        <begin position="349"/>
        <end position="373"/>
    </location>
</feature>
<keyword evidence="4 6" id="KW-1133">Transmembrane helix</keyword>
<keyword evidence="5 6" id="KW-0472">Membrane</keyword>
<evidence type="ECO:0000256" key="4">
    <source>
        <dbReference type="ARBA" id="ARBA00022989"/>
    </source>
</evidence>
<feature type="transmembrane region" description="Helical" evidence="6">
    <location>
        <begin position="219"/>
        <end position="246"/>
    </location>
</feature>
<dbReference type="AlphaFoldDB" id="A0A9W6SQJ4"/>
<comment type="caution">
    <text evidence="8">The sequence shown here is derived from an EMBL/GenBank/DDBJ whole genome shotgun (WGS) entry which is preliminary data.</text>
</comment>
<feature type="domain" description="ABC-2 type transporter transmembrane" evidence="7">
    <location>
        <begin position="19"/>
        <end position="370"/>
    </location>
</feature>
<evidence type="ECO:0000313" key="9">
    <source>
        <dbReference type="Proteomes" id="UP001165079"/>
    </source>
</evidence>
<feature type="transmembrane region" description="Helical" evidence="6">
    <location>
        <begin position="174"/>
        <end position="198"/>
    </location>
</feature>
<accession>A0A9W6SQJ4</accession>
<keyword evidence="3 6" id="KW-0812">Transmembrane</keyword>
<evidence type="ECO:0000313" key="8">
    <source>
        <dbReference type="EMBL" id="GLZ80431.1"/>
    </source>
</evidence>
<dbReference type="Proteomes" id="UP001165079">
    <property type="component" value="Unassembled WGS sequence"/>
</dbReference>
<evidence type="ECO:0000256" key="1">
    <source>
        <dbReference type="ARBA" id="ARBA00004651"/>
    </source>
</evidence>
<sequence>MKGLLLVARREISVRGRSKGYLISLLVSAIAVIVLAFLPKLLGGPDSYTIGVAGSDSAAMSAALKSVKPPSITGDSAAIEVKEYPDAASAQAAVKNGDVDAAVIDASTMITDGGVSTELSLTIDTAYKEVATAKALDAAGLNPAQIAQATAGVAPLKQESVGEDADEASARMGVATILVIFLFFMLMYPVMFVAMGVIEEKSSRIVEILLSTLRPWQLLGGKIIGLGVLGLINVLVLLAAGLGAANASGLMPDLPPGTTAVLMGTLGWWILGYAFFASMAGGLGSLVSRQEDSNSTITPLTMLMVGCYLAALLSASNPKGTLATVLSYIPPFSAMMMPMRSASGSVELWQQLLSAVILAASVVGTLALGARIYRRAVWRMGSRVKLMDALRG</sequence>
<dbReference type="GO" id="GO:0005886">
    <property type="term" value="C:plasma membrane"/>
    <property type="evidence" value="ECO:0007669"/>
    <property type="project" value="UniProtKB-SubCell"/>
</dbReference>
<dbReference type="EMBL" id="BSTX01000004">
    <property type="protein sequence ID" value="GLZ80431.1"/>
    <property type="molecule type" value="Genomic_DNA"/>
</dbReference>
<evidence type="ECO:0000256" key="5">
    <source>
        <dbReference type="ARBA" id="ARBA00023136"/>
    </source>
</evidence>
<protein>
    <submittedName>
        <fullName evidence="8">ABC transporter permease</fullName>
    </submittedName>
</protein>
<evidence type="ECO:0000256" key="3">
    <source>
        <dbReference type="ARBA" id="ARBA00022692"/>
    </source>
</evidence>
<dbReference type="GO" id="GO:0140359">
    <property type="term" value="F:ABC-type transporter activity"/>
    <property type="evidence" value="ECO:0007669"/>
    <property type="project" value="InterPro"/>
</dbReference>
<proteinExistence type="predicted"/>
<keyword evidence="9" id="KW-1185">Reference proteome</keyword>
<dbReference type="InterPro" id="IPR013525">
    <property type="entry name" value="ABC2_TM"/>
</dbReference>
<feature type="transmembrane region" description="Helical" evidence="6">
    <location>
        <begin position="21"/>
        <end position="38"/>
    </location>
</feature>
<evidence type="ECO:0000256" key="2">
    <source>
        <dbReference type="ARBA" id="ARBA00022475"/>
    </source>
</evidence>
<dbReference type="Pfam" id="PF12698">
    <property type="entry name" value="ABC2_membrane_3"/>
    <property type="match status" value="1"/>
</dbReference>
<feature type="transmembrane region" description="Helical" evidence="6">
    <location>
        <begin position="266"/>
        <end position="288"/>
    </location>
</feature>
<dbReference type="InterPro" id="IPR051449">
    <property type="entry name" value="ABC-2_transporter_component"/>
</dbReference>
<evidence type="ECO:0000259" key="7">
    <source>
        <dbReference type="Pfam" id="PF12698"/>
    </source>
</evidence>
<dbReference type="RefSeq" id="WP_285665598.1">
    <property type="nucleotide sequence ID" value="NZ_BSTX01000004.1"/>
</dbReference>
<reference evidence="8" key="1">
    <citation type="submission" date="2023-03" db="EMBL/GenBank/DDBJ databases">
        <title>Actinorhabdospora filicis NBRC 111898.</title>
        <authorList>
            <person name="Ichikawa N."/>
            <person name="Sato H."/>
            <person name="Tonouchi N."/>
        </authorList>
    </citation>
    <scope>NUCLEOTIDE SEQUENCE</scope>
    <source>
        <strain evidence="8">NBRC 111898</strain>
    </source>
</reference>